<reference evidence="3" key="1">
    <citation type="submission" date="2021-01" db="EMBL/GenBank/DDBJ databases">
        <authorList>
            <person name="Corre E."/>
            <person name="Pelletier E."/>
            <person name="Niang G."/>
            <person name="Scheremetjew M."/>
            <person name="Finn R."/>
            <person name="Kale V."/>
            <person name="Holt S."/>
            <person name="Cochrane G."/>
            <person name="Meng A."/>
            <person name="Brown T."/>
            <person name="Cohen L."/>
        </authorList>
    </citation>
    <scope>NUCLEOTIDE SEQUENCE</scope>
    <source>
        <strain evidence="3">Clade-A-BCC118000</strain>
    </source>
</reference>
<keyword evidence="2" id="KW-1133">Transmembrane helix</keyword>
<feature type="transmembrane region" description="Helical" evidence="2">
    <location>
        <begin position="91"/>
        <end position="112"/>
    </location>
</feature>
<evidence type="ECO:0000256" key="1">
    <source>
        <dbReference type="SAM" id="MobiDB-lite"/>
    </source>
</evidence>
<name>A0A7R9T2E0_9CHLO</name>
<feature type="region of interest" description="Disordered" evidence="1">
    <location>
        <begin position="254"/>
        <end position="286"/>
    </location>
</feature>
<feature type="transmembrane region" description="Helical" evidence="2">
    <location>
        <begin position="173"/>
        <end position="195"/>
    </location>
</feature>
<feature type="transmembrane region" description="Helical" evidence="2">
    <location>
        <begin position="124"/>
        <end position="143"/>
    </location>
</feature>
<protein>
    <submittedName>
        <fullName evidence="3">Uncharacterized protein</fullName>
    </submittedName>
</protein>
<sequence>MARRRVPGLKSFLRALLRLTNGALLAGGLATALFAFHLWLGFNKRRVGLDGLDWDDGPDARTPATVDVSENATAIEQTKARVHNFFETEPWFVYFIGGSGAFCAATAWLGLAGAENGNACCLGMYAHQVMWMVILQAGLAAYVSSGKAYASAPTDVTGAYANAWSFMEEHENAVTSLVLVVFFVQILSIILAIALRRAATESGGVDSDDEEDSYYEDTYGDRERAPLVGSSRVEMERAGDSAWRIRMREKYGLDTANFEHSPSRPPPSRVSREKQRERDANACVIM</sequence>
<accession>A0A7R9T2E0</accession>
<gene>
    <name evidence="3" type="ORF">OLUC0939_LOCUS3474</name>
</gene>
<evidence type="ECO:0000256" key="2">
    <source>
        <dbReference type="SAM" id="Phobius"/>
    </source>
</evidence>
<evidence type="ECO:0000313" key="3">
    <source>
        <dbReference type="EMBL" id="CAD8222750.1"/>
    </source>
</evidence>
<proteinExistence type="predicted"/>
<feature type="transmembrane region" description="Helical" evidence="2">
    <location>
        <begin position="21"/>
        <end position="42"/>
    </location>
</feature>
<dbReference type="AlphaFoldDB" id="A0A7R9T2E0"/>
<dbReference type="EMBL" id="HBDX01004042">
    <property type="protein sequence ID" value="CAD8222750.1"/>
    <property type="molecule type" value="Transcribed_RNA"/>
</dbReference>
<keyword evidence="2" id="KW-0472">Membrane</keyword>
<organism evidence="3">
    <name type="scientific">Ostreococcus sp. 'lucimarinus'</name>
    <dbReference type="NCBI Taxonomy" id="242159"/>
    <lineage>
        <taxon>Eukaryota</taxon>
        <taxon>Viridiplantae</taxon>
        <taxon>Chlorophyta</taxon>
        <taxon>Mamiellophyceae</taxon>
        <taxon>Mamiellales</taxon>
        <taxon>Bathycoccaceae</taxon>
        <taxon>Ostreococcus</taxon>
    </lineage>
</organism>
<feature type="compositionally biased region" description="Basic and acidic residues" evidence="1">
    <location>
        <begin position="270"/>
        <end position="280"/>
    </location>
</feature>
<keyword evidence="2" id="KW-0812">Transmembrane</keyword>